<dbReference type="InterPro" id="IPR040464">
    <property type="entry name" value="InsP(3)kin_ATP-grasp"/>
</dbReference>
<dbReference type="GO" id="GO:0005524">
    <property type="term" value="F:ATP binding"/>
    <property type="evidence" value="ECO:0007669"/>
    <property type="project" value="UniProtKB-KW"/>
</dbReference>
<feature type="binding site" evidence="10">
    <location>
        <position position="207"/>
    </location>
    <ligand>
        <name>1D-myo-inositol 1,3,4-trisphosphate</name>
        <dbReference type="ChEBI" id="CHEBI:58414"/>
    </ligand>
</feature>
<feature type="binding site" evidence="10">
    <location>
        <position position="73"/>
    </location>
    <ligand>
        <name>1D-myo-inositol 1,3,4-trisphosphate</name>
        <dbReference type="ChEBI" id="CHEBI:58414"/>
    </ligand>
</feature>
<organism evidence="14 15">
    <name type="scientific">Oldenlandia corymbosa var. corymbosa</name>
    <dbReference type="NCBI Taxonomy" id="529605"/>
    <lineage>
        <taxon>Eukaryota</taxon>
        <taxon>Viridiplantae</taxon>
        <taxon>Streptophyta</taxon>
        <taxon>Embryophyta</taxon>
        <taxon>Tracheophyta</taxon>
        <taxon>Spermatophyta</taxon>
        <taxon>Magnoliopsida</taxon>
        <taxon>eudicotyledons</taxon>
        <taxon>Gunneridae</taxon>
        <taxon>Pentapetalae</taxon>
        <taxon>asterids</taxon>
        <taxon>lamiids</taxon>
        <taxon>Gentianales</taxon>
        <taxon>Rubiaceae</taxon>
        <taxon>Rubioideae</taxon>
        <taxon>Spermacoceae</taxon>
        <taxon>Hedyotis-Oldenlandia complex</taxon>
        <taxon>Oldenlandia</taxon>
    </lineage>
</organism>
<feature type="binding site" evidence="10">
    <location>
        <position position="307"/>
    </location>
    <ligand>
        <name>1D-myo-inositol 1,3,4-trisphosphate</name>
        <dbReference type="ChEBI" id="CHEBI:58414"/>
    </ligand>
</feature>
<dbReference type="GO" id="GO:0052725">
    <property type="term" value="F:inositol-1,3,4-trisphosphate 6-kinase activity"/>
    <property type="evidence" value="ECO:0007669"/>
    <property type="project" value="InterPro"/>
</dbReference>
<reference evidence="14" key="1">
    <citation type="submission" date="2023-03" db="EMBL/GenBank/DDBJ databases">
        <authorList>
            <person name="Julca I."/>
        </authorList>
    </citation>
    <scope>NUCLEOTIDE SEQUENCE</scope>
</reference>
<feature type="binding site" evidence="11">
    <location>
        <position position="303"/>
    </location>
    <ligand>
        <name>Mg(2+)</name>
        <dbReference type="ChEBI" id="CHEBI:18420"/>
        <label>2</label>
    </ligand>
</feature>
<keyword evidence="15" id="KW-1185">Reference proteome</keyword>
<keyword evidence="7 9" id="KW-0067">ATP-binding</keyword>
<dbReference type="InterPro" id="IPR008656">
    <property type="entry name" value="Inositol_tetrakis-P_1-kinase"/>
</dbReference>
<dbReference type="EC" id="2.7.1.134" evidence="9"/>
<comment type="similarity">
    <text evidence="1 9">Belongs to the ITPK1 family.</text>
</comment>
<evidence type="ECO:0000259" key="13">
    <source>
        <dbReference type="Pfam" id="PF17927"/>
    </source>
</evidence>
<evidence type="ECO:0000256" key="8">
    <source>
        <dbReference type="ARBA" id="ARBA00022842"/>
    </source>
</evidence>
<comment type="function">
    <text evidence="9">Kinase that can phosphorylate various inositol polyphosphate such as Ins(3,4,5,6)P4 or Ins(1,3,4)P3.</text>
</comment>
<dbReference type="PIRSF" id="PIRSF038186">
    <property type="entry name" value="ITPK"/>
    <property type="match status" value="1"/>
</dbReference>
<feature type="binding site" evidence="11">
    <location>
        <position position="301"/>
    </location>
    <ligand>
        <name>Mg(2+)</name>
        <dbReference type="ChEBI" id="CHEBI:18420"/>
        <label>2</label>
    </ligand>
</feature>
<dbReference type="PANTHER" id="PTHR14217">
    <property type="entry name" value="INOSITOL-TETRAKISPHOSPHATE 1-KINASE"/>
    <property type="match status" value="1"/>
</dbReference>
<sequence>MSCSSPSQREEAAGERRNMTLVVGYALSPKKVDSFITPSLLNHAQTHGVRLIPIDLSLPLLNQGPPFHCILHKLSHPTWESQLAEFSSRYPTLPIIDPPRAVRRLHDRLSMLQVVSHLHLPDSDSAPCSFGIPDQIPVLNTTHFQNLLDNCDVEYPVIAKPSASNGTAKSHQMYLVFNLEGLRKLGSELEPPFVLQQFVNHGGVVFKVYVVGDHVHCVRRDSLPDYDSDNNLGLLPFSQISNLAGGDRGMGEARAAMPPERLVSDLAGGLRDALELNLFNFDLIRDNRKSKGGTDHYQIIDINYFPGYAKMPNYEAVFTDFLLRHLLHRHNPPPTEEV</sequence>
<dbReference type="GO" id="GO:0052726">
    <property type="term" value="F:inositol-1,3,4-trisphosphate 5-kinase activity"/>
    <property type="evidence" value="ECO:0007669"/>
    <property type="project" value="InterPro"/>
</dbReference>
<feature type="domain" description="Inositol-tetrakisphosphate 1-kinase N-terminal" evidence="13">
    <location>
        <begin position="22"/>
        <end position="102"/>
    </location>
</feature>
<dbReference type="AlphaFoldDB" id="A0AAV1BUU1"/>
<dbReference type="Gene3D" id="3.30.470.20">
    <property type="entry name" value="ATP-grasp fold, B domain"/>
    <property type="match status" value="1"/>
</dbReference>
<feature type="binding site" evidence="10">
    <location>
        <begin position="196"/>
        <end position="207"/>
    </location>
    <ligand>
        <name>ATP</name>
        <dbReference type="ChEBI" id="CHEBI:30616"/>
    </ligand>
</feature>
<dbReference type="SUPFAM" id="SSF56059">
    <property type="entry name" value="Glutathione synthetase ATP-binding domain-like"/>
    <property type="match status" value="1"/>
</dbReference>
<dbReference type="GO" id="GO:0047325">
    <property type="term" value="F:inositol-3,4,5,6-tetrakisphosphate 1-kinase activity"/>
    <property type="evidence" value="ECO:0007669"/>
    <property type="project" value="UniProtKB-EC"/>
</dbReference>
<evidence type="ECO:0000256" key="2">
    <source>
        <dbReference type="ARBA" id="ARBA00011245"/>
    </source>
</evidence>
<accession>A0AAV1BUU1</accession>
<proteinExistence type="inferred from homology"/>
<dbReference type="Proteomes" id="UP001161247">
    <property type="component" value="Unassembled WGS sequence"/>
</dbReference>
<comment type="subunit">
    <text evidence="2 9">Monomer.</text>
</comment>
<evidence type="ECO:0000256" key="6">
    <source>
        <dbReference type="ARBA" id="ARBA00022777"/>
    </source>
</evidence>
<evidence type="ECO:0000256" key="1">
    <source>
        <dbReference type="ARBA" id="ARBA00009601"/>
    </source>
</evidence>
<evidence type="ECO:0000256" key="4">
    <source>
        <dbReference type="ARBA" id="ARBA00022723"/>
    </source>
</evidence>
<comment type="caution">
    <text evidence="14">The sequence shown here is derived from an EMBL/GenBank/DDBJ whole genome shotgun (WGS) entry which is preliminary data.</text>
</comment>
<feature type="binding site" evidence="11">
    <location>
        <position position="282"/>
    </location>
    <ligand>
        <name>Mg(2+)</name>
        <dbReference type="ChEBI" id="CHEBI:18420"/>
        <label>1</label>
    </ligand>
</feature>
<evidence type="ECO:0000256" key="9">
    <source>
        <dbReference type="PIRNR" id="PIRNR038186"/>
    </source>
</evidence>
<feature type="binding site" evidence="10">
    <location>
        <position position="222"/>
    </location>
    <ligand>
        <name>ATP</name>
        <dbReference type="ChEBI" id="CHEBI:30616"/>
    </ligand>
</feature>
<keyword evidence="3 9" id="KW-0808">Transferase</keyword>
<comment type="cofactor">
    <cofactor evidence="9 11">
        <name>Mg(2+)</name>
        <dbReference type="ChEBI" id="CHEBI:18420"/>
    </cofactor>
    <text evidence="9 11">Binds 2 magnesium ions per subunit.</text>
</comment>
<dbReference type="GO" id="GO:0005737">
    <property type="term" value="C:cytoplasm"/>
    <property type="evidence" value="ECO:0007669"/>
    <property type="project" value="TreeGrafter"/>
</dbReference>
<feature type="domain" description="Inositol 1,3,4-trisphosphate 5/6-kinase ATP-grasp" evidence="12">
    <location>
        <begin position="129"/>
        <end position="323"/>
    </location>
</feature>
<evidence type="ECO:0000313" key="14">
    <source>
        <dbReference type="EMBL" id="CAI9087064.1"/>
    </source>
</evidence>
<feature type="binding site" evidence="11">
    <location>
        <position position="301"/>
    </location>
    <ligand>
        <name>Mg(2+)</name>
        <dbReference type="ChEBI" id="CHEBI:18420"/>
        <label>1</label>
    </ligand>
</feature>
<dbReference type="InterPro" id="IPR041429">
    <property type="entry name" value="ITPK1_N"/>
</dbReference>
<evidence type="ECO:0000256" key="11">
    <source>
        <dbReference type="PIRSR" id="PIRSR038186-2"/>
    </source>
</evidence>
<evidence type="ECO:0000313" key="15">
    <source>
        <dbReference type="Proteomes" id="UP001161247"/>
    </source>
</evidence>
<feature type="binding site" evidence="10">
    <location>
        <position position="108"/>
    </location>
    <ligand>
        <name>ATP</name>
        <dbReference type="ChEBI" id="CHEBI:30616"/>
    </ligand>
</feature>
<dbReference type="GO" id="GO:0000287">
    <property type="term" value="F:magnesium ion binding"/>
    <property type="evidence" value="ECO:0007669"/>
    <property type="project" value="InterPro"/>
</dbReference>
<feature type="binding site" evidence="10">
    <location>
        <position position="160"/>
    </location>
    <ligand>
        <name>ATP</name>
        <dbReference type="ChEBI" id="CHEBI:30616"/>
    </ligand>
</feature>
<evidence type="ECO:0000256" key="10">
    <source>
        <dbReference type="PIRSR" id="PIRSR038186-1"/>
    </source>
</evidence>
<dbReference type="GO" id="GO:0032957">
    <property type="term" value="P:inositol trisphosphate metabolic process"/>
    <property type="evidence" value="ECO:0007669"/>
    <property type="project" value="InterPro"/>
</dbReference>
<dbReference type="Pfam" id="PF05770">
    <property type="entry name" value="Ins134_P3_kin"/>
    <property type="match status" value="1"/>
</dbReference>
<evidence type="ECO:0000256" key="5">
    <source>
        <dbReference type="ARBA" id="ARBA00022741"/>
    </source>
</evidence>
<gene>
    <name evidence="14" type="ORF">OLC1_LOCUS24997</name>
</gene>
<dbReference type="EMBL" id="CATKSE010000001">
    <property type="protein sequence ID" value="CAI9087064.1"/>
    <property type="molecule type" value="Genomic_DNA"/>
</dbReference>
<dbReference type="PANTHER" id="PTHR14217:SF40">
    <property type="entry name" value="INOSITOL-TETRAKISPHOSPHATE 1-KINASE 2"/>
    <property type="match status" value="1"/>
</dbReference>
<keyword evidence="6 9" id="KW-0418">Kinase</keyword>
<keyword evidence="5 9" id="KW-0547">Nucleotide-binding</keyword>
<keyword evidence="4 9" id="KW-0479">Metal-binding</keyword>
<feature type="binding site" evidence="10">
    <location>
        <position position="171"/>
    </location>
    <ligand>
        <name>1D-myo-inositol 1,3,4-trisphosphate</name>
        <dbReference type="ChEBI" id="CHEBI:58414"/>
    </ligand>
</feature>
<protein>
    <recommendedName>
        <fullName evidence="9">Inositol-tetrakisphosphate 1-kinase</fullName>
        <ecNumber evidence="9">2.7.1.134</ecNumber>
    </recommendedName>
</protein>
<comment type="catalytic activity">
    <reaction evidence="9">
        <text>1D-myo-inositol 3,4,5,6-tetrakisphosphate + ATP = 1D-myo-inositol 1,3,4,5,6-pentakisphosphate + ADP + H(+)</text>
        <dbReference type="Rhea" id="RHEA:12452"/>
        <dbReference type="ChEBI" id="CHEBI:15378"/>
        <dbReference type="ChEBI" id="CHEBI:30616"/>
        <dbReference type="ChEBI" id="CHEBI:57539"/>
        <dbReference type="ChEBI" id="CHEBI:57733"/>
        <dbReference type="ChEBI" id="CHEBI:456216"/>
        <dbReference type="EC" id="2.7.1.134"/>
    </reaction>
</comment>
<evidence type="ECO:0000256" key="7">
    <source>
        <dbReference type="ARBA" id="ARBA00022840"/>
    </source>
</evidence>
<feature type="binding site" evidence="10">
    <location>
        <position position="303"/>
    </location>
    <ligand>
        <name>1D-myo-inositol 1,3,4-trisphosphate</name>
        <dbReference type="ChEBI" id="CHEBI:58414"/>
    </ligand>
</feature>
<name>A0AAV1BUU1_OLDCO</name>
<feature type="binding site" evidence="10">
    <location>
        <position position="31"/>
    </location>
    <ligand>
        <name>1D-myo-inositol 1,3,4-trisphosphate</name>
        <dbReference type="ChEBI" id="CHEBI:58414"/>
    </ligand>
</feature>
<evidence type="ECO:0000256" key="3">
    <source>
        <dbReference type="ARBA" id="ARBA00022679"/>
    </source>
</evidence>
<dbReference type="Pfam" id="PF17927">
    <property type="entry name" value="Ins134_P3_kin_N"/>
    <property type="match status" value="1"/>
</dbReference>
<evidence type="ECO:0000259" key="12">
    <source>
        <dbReference type="Pfam" id="PF05770"/>
    </source>
</evidence>
<keyword evidence="8 9" id="KW-0460">Magnesium</keyword>